<feature type="compositionally biased region" description="Basic and acidic residues" evidence="1">
    <location>
        <begin position="7"/>
        <end position="20"/>
    </location>
</feature>
<feature type="transmembrane region" description="Helical" evidence="2">
    <location>
        <begin position="54"/>
        <end position="73"/>
    </location>
</feature>
<evidence type="ECO:0000256" key="2">
    <source>
        <dbReference type="SAM" id="Phobius"/>
    </source>
</evidence>
<keyword evidence="2" id="KW-1133">Transmembrane helix</keyword>
<dbReference type="AlphaFoldDB" id="A0A414FMW9"/>
<evidence type="ECO:0000313" key="5">
    <source>
        <dbReference type="Proteomes" id="UP000284689"/>
    </source>
</evidence>
<organism evidence="4 5">
    <name type="scientific">Bacteroides caccae</name>
    <dbReference type="NCBI Taxonomy" id="47678"/>
    <lineage>
        <taxon>Bacteria</taxon>
        <taxon>Pseudomonadati</taxon>
        <taxon>Bacteroidota</taxon>
        <taxon>Bacteroidia</taxon>
        <taxon>Bacteroidales</taxon>
        <taxon>Bacteroidaceae</taxon>
        <taxon>Bacteroides</taxon>
    </lineage>
</organism>
<reference evidence="3 6" key="2">
    <citation type="journal article" date="2019" name="Nat. Med.">
        <title>A library of human gut bacterial isolates paired with longitudinal multiomics data enables mechanistic microbiome research.</title>
        <authorList>
            <person name="Poyet M."/>
            <person name="Groussin M."/>
            <person name="Gibbons S.M."/>
            <person name="Avila-Pacheco J."/>
            <person name="Jiang X."/>
            <person name="Kearney S.M."/>
            <person name="Perrotta A.R."/>
            <person name="Berdy B."/>
            <person name="Zhao S."/>
            <person name="Lieberman T.D."/>
            <person name="Swanson P.K."/>
            <person name="Smith M."/>
            <person name="Roesemann S."/>
            <person name="Alexander J.E."/>
            <person name="Rich S.A."/>
            <person name="Livny J."/>
            <person name="Vlamakis H."/>
            <person name="Clish C."/>
            <person name="Bullock K."/>
            <person name="Deik A."/>
            <person name="Scott J."/>
            <person name="Pierce K.A."/>
            <person name="Xavier R.J."/>
            <person name="Alm E.J."/>
        </authorList>
    </citation>
    <scope>NUCLEOTIDE SEQUENCE [LARGE SCALE GENOMIC DNA]</scope>
    <source>
        <strain evidence="3 6">BIOML-A21</strain>
    </source>
</reference>
<feature type="region of interest" description="Disordered" evidence="1">
    <location>
        <begin position="1"/>
        <end position="20"/>
    </location>
</feature>
<dbReference type="EMBL" id="QSJD01000008">
    <property type="protein sequence ID" value="RHD50282.1"/>
    <property type="molecule type" value="Genomic_DNA"/>
</dbReference>
<accession>A0A414FMW9</accession>
<evidence type="ECO:0000256" key="1">
    <source>
        <dbReference type="SAM" id="MobiDB-lite"/>
    </source>
</evidence>
<feature type="transmembrane region" description="Helical" evidence="2">
    <location>
        <begin position="25"/>
        <end position="48"/>
    </location>
</feature>
<evidence type="ECO:0000313" key="4">
    <source>
        <dbReference type="EMBL" id="RHD50282.1"/>
    </source>
</evidence>
<dbReference type="Proteomes" id="UP000284689">
    <property type="component" value="Unassembled WGS sequence"/>
</dbReference>
<sequence>MSNFSKMQEEKKERKEKDKTRREKLAGYFFNLSQLTYTALVLGGMVLFFQGSVINLKLLIMLLVGCILAYSWAKIGNNLLK</sequence>
<comment type="caution">
    <text evidence="4">The sequence shown here is derived from an EMBL/GenBank/DDBJ whole genome shotgun (WGS) entry which is preliminary data.</text>
</comment>
<evidence type="ECO:0000313" key="6">
    <source>
        <dbReference type="Proteomes" id="UP000491168"/>
    </source>
</evidence>
<reference evidence="4 5" key="1">
    <citation type="submission" date="2018-08" db="EMBL/GenBank/DDBJ databases">
        <title>A genome reference for cultivated species of the human gut microbiota.</title>
        <authorList>
            <person name="Zou Y."/>
            <person name="Xue W."/>
            <person name="Luo G."/>
        </authorList>
    </citation>
    <scope>NUCLEOTIDE SEQUENCE [LARGE SCALE GENOMIC DNA]</scope>
    <source>
        <strain evidence="4 5">AM31-16AC</strain>
    </source>
</reference>
<keyword evidence="2" id="KW-0812">Transmembrane</keyword>
<dbReference type="RefSeq" id="WP_122264414.1">
    <property type="nucleotide sequence ID" value="NZ_QSJD01000008.1"/>
</dbReference>
<proteinExistence type="predicted"/>
<name>A0A414FMW9_9BACE</name>
<dbReference type="EMBL" id="VVYF01000017">
    <property type="protein sequence ID" value="KAA5489298.1"/>
    <property type="molecule type" value="Genomic_DNA"/>
</dbReference>
<evidence type="ECO:0000313" key="3">
    <source>
        <dbReference type="EMBL" id="KAA5489298.1"/>
    </source>
</evidence>
<protein>
    <submittedName>
        <fullName evidence="4">Uncharacterized protein</fullName>
    </submittedName>
</protein>
<gene>
    <name evidence="4" type="ORF">DW794_06805</name>
    <name evidence="3" type="ORF">F2Y35_16480</name>
</gene>
<dbReference type="Proteomes" id="UP000491168">
    <property type="component" value="Unassembled WGS sequence"/>
</dbReference>
<keyword evidence="2" id="KW-0472">Membrane</keyword>